<dbReference type="Proteomes" id="UP001169491">
    <property type="component" value="Unassembled WGS sequence"/>
</dbReference>
<keyword evidence="5" id="KW-0547">Nucleotide-binding</keyword>
<evidence type="ECO:0000259" key="11">
    <source>
        <dbReference type="PROSITE" id="PS51866"/>
    </source>
</evidence>
<dbReference type="Gene3D" id="3.40.50.300">
    <property type="entry name" value="P-loop containing nucleotide triphosphate hydrolases"/>
    <property type="match status" value="1"/>
</dbReference>
<evidence type="ECO:0000256" key="5">
    <source>
        <dbReference type="ARBA" id="ARBA00022741"/>
    </source>
</evidence>
<dbReference type="EMBL" id="JAGGJC010000002">
    <property type="protein sequence ID" value="MDN7129785.1"/>
    <property type="molecule type" value="Genomic_DNA"/>
</dbReference>
<gene>
    <name evidence="12" type="primary">modC</name>
    <name evidence="12" type="ORF">J6I90_07600</name>
    <name evidence="13" type="ORF">J6I92_07855</name>
</gene>
<evidence type="ECO:0000256" key="7">
    <source>
        <dbReference type="ARBA" id="ARBA00022967"/>
    </source>
</evidence>
<reference evidence="14 15" key="1">
    <citation type="submission" date="2021-03" db="EMBL/GenBank/DDBJ databases">
        <title>Pseudidiomarina terrestris, a new bacterium isolated from saline soil.</title>
        <authorList>
            <person name="Galisteo C."/>
            <person name="De La Haba R."/>
            <person name="Sanchez-Porro C."/>
            <person name="Ventosa A."/>
        </authorList>
    </citation>
    <scope>NUCLEOTIDE SEQUENCE [LARGE SCALE GENOMIC DNA]</scope>
    <source>
        <strain evidence="12 15">1APP75-32.1</strain>
        <strain evidence="14">1APR75-15</strain>
        <strain evidence="13">1ASR75-15</strain>
    </source>
</reference>
<dbReference type="InterPro" id="IPR011868">
    <property type="entry name" value="ModC_ABC_ATP-bd"/>
</dbReference>
<dbReference type="InterPro" id="IPR003593">
    <property type="entry name" value="AAA+_ATPase"/>
</dbReference>
<dbReference type="Pfam" id="PF00005">
    <property type="entry name" value="ABC_tran"/>
    <property type="match status" value="1"/>
</dbReference>
<dbReference type="PANTHER" id="PTHR43514">
    <property type="entry name" value="ABC TRANSPORTER I FAMILY MEMBER 10"/>
    <property type="match status" value="1"/>
</dbReference>
<feature type="domain" description="Mop" evidence="11">
    <location>
        <begin position="292"/>
        <end position="359"/>
    </location>
</feature>
<evidence type="ECO:0000313" key="15">
    <source>
        <dbReference type="Proteomes" id="UP001169492"/>
    </source>
</evidence>
<evidence type="ECO:0000313" key="13">
    <source>
        <dbReference type="EMBL" id="MDN7129785.1"/>
    </source>
</evidence>
<evidence type="ECO:0000256" key="1">
    <source>
        <dbReference type="ARBA" id="ARBA00022448"/>
    </source>
</evidence>
<keyword evidence="3 9" id="KW-0500">Molybdenum</keyword>
<evidence type="ECO:0000313" key="14">
    <source>
        <dbReference type="Proteomes" id="UP001169491"/>
    </source>
</evidence>
<dbReference type="GO" id="GO:0140359">
    <property type="term" value="F:ABC-type transporter activity"/>
    <property type="evidence" value="ECO:0007669"/>
    <property type="project" value="InterPro"/>
</dbReference>
<keyword evidence="14" id="KW-1185">Reference proteome</keyword>
<organism evidence="12 15">
    <name type="scientific">Pseudidiomarina terrestris</name>
    <dbReference type="NCBI Taxonomy" id="2820060"/>
    <lineage>
        <taxon>Bacteria</taxon>
        <taxon>Pseudomonadati</taxon>
        <taxon>Pseudomonadota</taxon>
        <taxon>Gammaproteobacteria</taxon>
        <taxon>Alteromonadales</taxon>
        <taxon>Idiomarinaceae</taxon>
        <taxon>Pseudidiomarina</taxon>
    </lineage>
</organism>
<dbReference type="PROSITE" id="PS00211">
    <property type="entry name" value="ABC_TRANSPORTER_1"/>
    <property type="match status" value="1"/>
</dbReference>
<dbReference type="EMBL" id="JAGGJB010000004">
    <property type="protein sequence ID" value="MDN7124741.1"/>
    <property type="molecule type" value="Genomic_DNA"/>
</dbReference>
<dbReference type="InterPro" id="IPR027417">
    <property type="entry name" value="P-loop_NTPase"/>
</dbReference>
<evidence type="ECO:0000256" key="4">
    <source>
        <dbReference type="ARBA" id="ARBA00022519"/>
    </source>
</evidence>
<protein>
    <submittedName>
        <fullName evidence="12">Molybdenum ABC transporter ATP-binding protein</fullName>
    </submittedName>
</protein>
<accession>A0AAW7R1V8</accession>
<keyword evidence="6 12" id="KW-0067">ATP-binding</keyword>
<dbReference type="InterPro" id="IPR004606">
    <property type="entry name" value="Mop_domain"/>
</dbReference>
<evidence type="ECO:0000313" key="12">
    <source>
        <dbReference type="EMBL" id="MDN7124741.1"/>
    </source>
</evidence>
<evidence type="ECO:0000256" key="6">
    <source>
        <dbReference type="ARBA" id="ARBA00022840"/>
    </source>
</evidence>
<dbReference type="Proteomes" id="UP001169492">
    <property type="component" value="Unassembled WGS sequence"/>
</dbReference>
<keyword evidence="4" id="KW-0997">Cell inner membrane</keyword>
<evidence type="ECO:0000259" key="10">
    <source>
        <dbReference type="PROSITE" id="PS50893"/>
    </source>
</evidence>
<evidence type="ECO:0000256" key="8">
    <source>
        <dbReference type="ARBA" id="ARBA00023136"/>
    </source>
</evidence>
<keyword evidence="2" id="KW-1003">Cell membrane</keyword>
<dbReference type="RefSeq" id="WP_301774588.1">
    <property type="nucleotide sequence ID" value="NZ_JAGGJB010000004.1"/>
</dbReference>
<dbReference type="AlphaFoldDB" id="A0AAW7R1V8"/>
<dbReference type="SUPFAM" id="SSF52540">
    <property type="entry name" value="P-loop containing nucleoside triphosphate hydrolases"/>
    <property type="match status" value="1"/>
</dbReference>
<feature type="domain" description="ABC transporter" evidence="10">
    <location>
        <begin position="3"/>
        <end position="232"/>
    </location>
</feature>
<keyword evidence="7" id="KW-1278">Translocase</keyword>
<keyword evidence="1" id="KW-0813">Transport</keyword>
<sequence length="363" mass="40524">MTLRVRCTLPLRHFALAVDVTIPSQGITAIVGPSGSGKTSLLQVIAGVQSGAAAAEVSFNGSLWQGQRCEVPLHQRRLGLVLQHPSLFPQLTVAENLRYGWQRAPKQRPLQWHEVVQACGLHDLLQQYPAQLSGGQQQRVAFARALLAQPQLLILDEPFSALDDEARQYFVNYLRRVSDRYNLPVVWVSHQLTDVAQISDTLVQLHEGQVIGCGPLVTELQREPLRSKLALSVLEVRRSSLPQTQDHSWQLQLGGQQLVVPRPQWQQEDADATVRLRVFARDVSLTRELVADSSVQNQLMAEVITSYPAQHPAERVVQLRVGGQPLLALITTSSWQRLDLREGTAVVVHLKAVALHETFRERL</sequence>
<evidence type="ECO:0000256" key="2">
    <source>
        <dbReference type="ARBA" id="ARBA00022475"/>
    </source>
</evidence>
<dbReference type="SMART" id="SM00382">
    <property type="entry name" value="AAA"/>
    <property type="match status" value="1"/>
</dbReference>
<dbReference type="GO" id="GO:0015098">
    <property type="term" value="F:molybdate ion transmembrane transporter activity"/>
    <property type="evidence" value="ECO:0007669"/>
    <property type="project" value="InterPro"/>
</dbReference>
<dbReference type="PROSITE" id="PS51866">
    <property type="entry name" value="MOP"/>
    <property type="match status" value="1"/>
</dbReference>
<proteinExistence type="predicted"/>
<evidence type="ECO:0000256" key="3">
    <source>
        <dbReference type="ARBA" id="ARBA00022505"/>
    </source>
</evidence>
<dbReference type="GO" id="GO:0005524">
    <property type="term" value="F:ATP binding"/>
    <property type="evidence" value="ECO:0007669"/>
    <property type="project" value="UniProtKB-KW"/>
</dbReference>
<dbReference type="InterPro" id="IPR050334">
    <property type="entry name" value="Molybdenum_import_ModC"/>
</dbReference>
<dbReference type="InterPro" id="IPR003439">
    <property type="entry name" value="ABC_transporter-like_ATP-bd"/>
</dbReference>
<comment type="caution">
    <text evidence="12">The sequence shown here is derived from an EMBL/GenBank/DDBJ whole genome shotgun (WGS) entry which is preliminary data.</text>
</comment>
<keyword evidence="8" id="KW-0472">Membrane</keyword>
<dbReference type="GO" id="GO:0016887">
    <property type="term" value="F:ATP hydrolysis activity"/>
    <property type="evidence" value="ECO:0007669"/>
    <property type="project" value="InterPro"/>
</dbReference>
<dbReference type="InterPro" id="IPR005116">
    <property type="entry name" value="Transp-assoc_OB_typ1"/>
</dbReference>
<dbReference type="PANTHER" id="PTHR43514:SF4">
    <property type="entry name" value="ABC TRANSPORTER I FAMILY MEMBER 10"/>
    <property type="match status" value="1"/>
</dbReference>
<dbReference type="InterPro" id="IPR008995">
    <property type="entry name" value="Mo/tungstate-bd_C_term_dom"/>
</dbReference>
<dbReference type="GO" id="GO:0016020">
    <property type="term" value="C:membrane"/>
    <property type="evidence" value="ECO:0007669"/>
    <property type="project" value="InterPro"/>
</dbReference>
<name>A0AAW7R1V8_9GAMM</name>
<dbReference type="NCBIfam" id="TIGR02142">
    <property type="entry name" value="modC_ABC"/>
    <property type="match status" value="1"/>
</dbReference>
<dbReference type="SUPFAM" id="SSF50331">
    <property type="entry name" value="MOP-like"/>
    <property type="match status" value="1"/>
</dbReference>
<dbReference type="Gene3D" id="2.40.50.100">
    <property type="match status" value="1"/>
</dbReference>
<evidence type="ECO:0000256" key="9">
    <source>
        <dbReference type="PROSITE-ProRule" id="PRU01213"/>
    </source>
</evidence>
<dbReference type="PROSITE" id="PS50893">
    <property type="entry name" value="ABC_TRANSPORTER_2"/>
    <property type="match status" value="1"/>
</dbReference>
<dbReference type="Pfam" id="PF03459">
    <property type="entry name" value="TOBE"/>
    <property type="match status" value="1"/>
</dbReference>
<dbReference type="InterPro" id="IPR017871">
    <property type="entry name" value="ABC_transporter-like_CS"/>
</dbReference>